<dbReference type="OrthoDB" id="3254704at2759"/>
<feature type="region of interest" description="Disordered" evidence="1">
    <location>
        <begin position="1"/>
        <end position="107"/>
    </location>
</feature>
<evidence type="ECO:0000313" key="2">
    <source>
        <dbReference type="EMBL" id="OCB87729.1"/>
    </source>
</evidence>
<protein>
    <submittedName>
        <fullName evidence="2">Uncharacterized protein</fullName>
    </submittedName>
</protein>
<comment type="caution">
    <text evidence="2">The sequence shown here is derived from an EMBL/GenBank/DDBJ whole genome shotgun (WGS) entry which is preliminary data.</text>
</comment>
<gene>
    <name evidence="2" type="ORF">A7U60_g5256</name>
</gene>
<dbReference type="AlphaFoldDB" id="A0A9Q5HXD4"/>
<dbReference type="EMBL" id="LNZH02000189">
    <property type="protein sequence ID" value="OCB87729.1"/>
    <property type="molecule type" value="Genomic_DNA"/>
</dbReference>
<sequence>MSSNTETVSQEARQKTEQTAEAIEFDSHPELVKPVGVLDSEHSTLSGKRYADRPEGVDQFGGEESERQRVDDAEMQSGSGLSQRLQDYEGNPGGVDTFGGEDTERKL</sequence>
<feature type="compositionally biased region" description="Polar residues" evidence="1">
    <location>
        <begin position="1"/>
        <end position="11"/>
    </location>
</feature>
<dbReference type="Proteomes" id="UP000757232">
    <property type="component" value="Unassembled WGS sequence"/>
</dbReference>
<feature type="compositionally biased region" description="Polar residues" evidence="1">
    <location>
        <begin position="76"/>
        <end position="85"/>
    </location>
</feature>
<evidence type="ECO:0000313" key="3">
    <source>
        <dbReference type="Proteomes" id="UP000757232"/>
    </source>
</evidence>
<name>A0A9Q5HXD4_SANBA</name>
<reference evidence="2" key="1">
    <citation type="submission" date="2016-06" db="EMBL/GenBank/DDBJ databases">
        <title>Draft Genome sequence of the fungus Inonotus baumii.</title>
        <authorList>
            <person name="Zhu H."/>
            <person name="Lin W."/>
        </authorList>
    </citation>
    <scope>NUCLEOTIDE SEQUENCE</scope>
    <source>
        <strain evidence="2">821</strain>
    </source>
</reference>
<proteinExistence type="predicted"/>
<accession>A0A9Q5HXD4</accession>
<keyword evidence="3" id="KW-1185">Reference proteome</keyword>
<organism evidence="2 3">
    <name type="scientific">Sanghuangporus baumii</name>
    <name type="common">Phellinus baumii</name>
    <dbReference type="NCBI Taxonomy" id="108892"/>
    <lineage>
        <taxon>Eukaryota</taxon>
        <taxon>Fungi</taxon>
        <taxon>Dikarya</taxon>
        <taxon>Basidiomycota</taxon>
        <taxon>Agaricomycotina</taxon>
        <taxon>Agaricomycetes</taxon>
        <taxon>Hymenochaetales</taxon>
        <taxon>Hymenochaetaceae</taxon>
        <taxon>Sanghuangporus</taxon>
    </lineage>
</organism>
<evidence type="ECO:0000256" key="1">
    <source>
        <dbReference type="SAM" id="MobiDB-lite"/>
    </source>
</evidence>